<dbReference type="EMBL" id="JBBKAJ010000018">
    <property type="protein sequence ID" value="MEJ8632429.1"/>
    <property type="molecule type" value="Genomic_DNA"/>
</dbReference>
<reference evidence="1" key="1">
    <citation type="submission" date="2024-03" db="EMBL/GenBank/DDBJ databases">
        <title>Novel Streptomyces species of biotechnological and ecological value are a feature of Machair soil.</title>
        <authorList>
            <person name="Prole J.R."/>
            <person name="Goodfellow M."/>
            <person name="Allenby N."/>
            <person name="Ward A.C."/>
        </authorList>
    </citation>
    <scope>NUCLEOTIDE SEQUENCE</scope>
    <source>
        <strain evidence="1">MS2.AVA.5</strain>
    </source>
</reference>
<sequence>MKRRSFVSGVTATALAASAAPAHSAPQRIGMSDVERLQQRFAEVIASDHRHGGQLGIEQKAASLADSALRLQESGSATQRVRGYLYGCAAAFRSSAMWAAIDGRRFDDAMVHMREAQALAEMAGDPAIKFRIWSHAGTMYRHMGRPTQALSANNVARGLHITRRDPLFASLGLARQMAIHGVARDPTGTQRTHDEAQSAMDRASRGEYRPVWLNAFYDQAELDSLALSAHLSLGQYEKAEYHAYRCLAGLRPSMRRSKAITTTRLAHAQLEQGAVDAATDTAMSVPTDAATQHPRVALMLRDFGTRLTEIAPSSTSASTWTDYARTTWRTAK</sequence>
<gene>
    <name evidence="1" type="ORF">WKI67_03125</name>
</gene>
<accession>A0ACC6PLX9</accession>
<name>A0ACC6PLX9_9ACTN</name>
<comment type="caution">
    <text evidence="1">The sequence shown here is derived from an EMBL/GenBank/DDBJ whole genome shotgun (WGS) entry which is preliminary data.</text>
</comment>
<keyword evidence="2" id="KW-1185">Reference proteome</keyword>
<evidence type="ECO:0000313" key="1">
    <source>
        <dbReference type="EMBL" id="MEJ8632429.1"/>
    </source>
</evidence>
<evidence type="ECO:0000313" key="2">
    <source>
        <dbReference type="Proteomes" id="UP001377168"/>
    </source>
</evidence>
<organism evidence="1 2">
    <name type="scientific">Streptomyces achmelvichensis</name>
    <dbReference type="NCBI Taxonomy" id="3134111"/>
    <lineage>
        <taxon>Bacteria</taxon>
        <taxon>Bacillati</taxon>
        <taxon>Actinomycetota</taxon>
        <taxon>Actinomycetes</taxon>
        <taxon>Kitasatosporales</taxon>
        <taxon>Streptomycetaceae</taxon>
        <taxon>Streptomyces</taxon>
    </lineage>
</organism>
<protein>
    <submittedName>
        <fullName evidence="1">Uncharacterized protein</fullName>
    </submittedName>
</protein>
<dbReference type="Proteomes" id="UP001377168">
    <property type="component" value="Unassembled WGS sequence"/>
</dbReference>
<proteinExistence type="predicted"/>